<evidence type="ECO:0000256" key="1">
    <source>
        <dbReference type="ARBA" id="ARBA00004123"/>
    </source>
</evidence>
<dbReference type="Pfam" id="PF04696">
    <property type="entry name" value="Pinin_SDK_memA"/>
    <property type="match status" value="1"/>
</dbReference>
<feature type="coiled-coil region" evidence="8">
    <location>
        <begin position="283"/>
        <end position="314"/>
    </location>
</feature>
<dbReference type="Proteomes" id="UP000729913">
    <property type="component" value="Unassembled WGS sequence"/>
</dbReference>
<dbReference type="InterPro" id="IPR039853">
    <property type="entry name" value="Pinin"/>
</dbReference>
<comment type="subcellular location">
    <subcellularLocation>
        <location evidence="1">Nucleus</location>
    </subcellularLocation>
</comment>
<feature type="region of interest" description="Disordered" evidence="9">
    <location>
        <begin position="329"/>
        <end position="397"/>
    </location>
</feature>
<dbReference type="PANTHER" id="PTHR12707:SF0">
    <property type="entry name" value="PININ"/>
    <property type="match status" value="1"/>
</dbReference>
<comment type="similarity">
    <text evidence="2">Belongs to the pinin family.</text>
</comment>
<dbReference type="EMBL" id="JAAOIC020000060">
    <property type="protein sequence ID" value="KAG8035329.1"/>
    <property type="molecule type" value="Genomic_DNA"/>
</dbReference>
<evidence type="ECO:0000313" key="11">
    <source>
        <dbReference type="EMBL" id="KAG8035329.1"/>
    </source>
</evidence>
<evidence type="ECO:0000259" key="10">
    <source>
        <dbReference type="Pfam" id="PF04696"/>
    </source>
</evidence>
<evidence type="ECO:0000256" key="2">
    <source>
        <dbReference type="ARBA" id="ARBA00010386"/>
    </source>
</evidence>
<evidence type="ECO:0000256" key="6">
    <source>
        <dbReference type="ARBA" id="ARBA00023187"/>
    </source>
</evidence>
<evidence type="ECO:0000313" key="12">
    <source>
        <dbReference type="Proteomes" id="UP000729913"/>
    </source>
</evidence>
<sequence>MRHLDSLDNPGADKLEAELQAARDGLRELDRDIRKILGRDLPDTENGMNQQSVRIGQKRLLQDDRKRNVPDYMGNNDYHSQGNKRSRWQSQSLSSPPTVTPGEPKTVFSRLSARVPSTADDSDNDDDNPMKPAVSSRVIATPREVPSRQEVIRRERVDERSRQRNKRMFGALLGTLQKFRQEETKLKAKEDKKAEVEARVEEAKRREKEELKRERQQLFLSRKRQLAEVKALESKLARSKQFQIWKNAQLPLASFIKTRTTPAIYYLPKRKHPKTDTLLEQCAKELHAEVERREKALAEEIEAIESQINANKQNDNLDKSESMEINEMQIMEDGEENRDPNPEVKEKVTEDTSPVAVKMEFQDTAADDVKSTDHSDVSKIKKTEESNGEENLNENYG</sequence>
<dbReference type="OrthoDB" id="330772at2759"/>
<keyword evidence="7" id="KW-0539">Nucleus</keyword>
<reference evidence="11" key="1">
    <citation type="submission" date="2020-03" db="EMBL/GenBank/DDBJ databases">
        <authorList>
            <person name="Chebbi M.A."/>
            <person name="Drezen J.M."/>
        </authorList>
    </citation>
    <scope>NUCLEOTIDE SEQUENCE</scope>
    <source>
        <tissue evidence="11">Whole body</tissue>
    </source>
</reference>
<dbReference type="AlphaFoldDB" id="A0A8J5V6A1"/>
<evidence type="ECO:0000256" key="8">
    <source>
        <dbReference type="SAM" id="Coils"/>
    </source>
</evidence>
<feature type="compositionally biased region" description="Basic and acidic residues" evidence="9">
    <location>
        <begin position="60"/>
        <end position="69"/>
    </location>
</feature>
<feature type="compositionally biased region" description="Basic and acidic residues" evidence="9">
    <location>
        <begin position="367"/>
        <end position="385"/>
    </location>
</feature>
<feature type="compositionally biased region" description="Polar residues" evidence="9">
    <location>
        <begin position="88"/>
        <end position="97"/>
    </location>
</feature>
<keyword evidence="4" id="KW-0805">Transcription regulation</keyword>
<keyword evidence="8" id="KW-0175">Coiled coil</keyword>
<protein>
    <recommendedName>
        <fullName evidence="10">Pinin/SDK/MemA protein domain-containing protein</fullName>
    </recommendedName>
</protein>
<evidence type="ECO:0000256" key="5">
    <source>
        <dbReference type="ARBA" id="ARBA00023163"/>
    </source>
</evidence>
<keyword evidence="12" id="KW-1185">Reference proteome</keyword>
<proteinExistence type="inferred from homology"/>
<accession>A0A8J5V6A1</accession>
<dbReference type="GO" id="GO:0008380">
    <property type="term" value="P:RNA splicing"/>
    <property type="evidence" value="ECO:0007669"/>
    <property type="project" value="UniProtKB-KW"/>
</dbReference>
<dbReference type="PANTHER" id="PTHR12707">
    <property type="entry name" value="PINN"/>
    <property type="match status" value="1"/>
</dbReference>
<dbReference type="GO" id="GO:0071013">
    <property type="term" value="C:catalytic step 2 spliceosome"/>
    <property type="evidence" value="ECO:0007669"/>
    <property type="project" value="TreeGrafter"/>
</dbReference>
<evidence type="ECO:0000256" key="3">
    <source>
        <dbReference type="ARBA" id="ARBA00022664"/>
    </source>
</evidence>
<name>A0A8J5V6A1_9HYME</name>
<evidence type="ECO:0000256" key="7">
    <source>
        <dbReference type="ARBA" id="ARBA00023242"/>
    </source>
</evidence>
<dbReference type="GO" id="GO:0006397">
    <property type="term" value="P:mRNA processing"/>
    <property type="evidence" value="ECO:0007669"/>
    <property type="project" value="UniProtKB-KW"/>
</dbReference>
<feature type="domain" description="Pinin/SDK/MemA protein" evidence="10">
    <location>
        <begin position="160"/>
        <end position="282"/>
    </location>
</feature>
<evidence type="ECO:0000256" key="4">
    <source>
        <dbReference type="ARBA" id="ARBA00023015"/>
    </source>
</evidence>
<evidence type="ECO:0000256" key="9">
    <source>
        <dbReference type="SAM" id="MobiDB-lite"/>
    </source>
</evidence>
<feature type="coiled-coil region" evidence="8">
    <location>
        <begin position="179"/>
        <end position="228"/>
    </location>
</feature>
<keyword evidence="3" id="KW-0507">mRNA processing</keyword>
<feature type="region of interest" description="Disordered" evidence="9">
    <location>
        <begin position="37"/>
        <end position="138"/>
    </location>
</feature>
<keyword evidence="5" id="KW-0804">Transcription</keyword>
<organism evidence="11 12">
    <name type="scientific">Cotesia typhae</name>
    <dbReference type="NCBI Taxonomy" id="2053667"/>
    <lineage>
        <taxon>Eukaryota</taxon>
        <taxon>Metazoa</taxon>
        <taxon>Ecdysozoa</taxon>
        <taxon>Arthropoda</taxon>
        <taxon>Hexapoda</taxon>
        <taxon>Insecta</taxon>
        <taxon>Pterygota</taxon>
        <taxon>Neoptera</taxon>
        <taxon>Endopterygota</taxon>
        <taxon>Hymenoptera</taxon>
        <taxon>Apocrita</taxon>
        <taxon>Ichneumonoidea</taxon>
        <taxon>Braconidae</taxon>
        <taxon>Microgastrinae</taxon>
        <taxon>Cotesia</taxon>
    </lineage>
</organism>
<keyword evidence="6" id="KW-0508">mRNA splicing</keyword>
<gene>
    <name evidence="11" type="ORF">G9C98_006775</name>
</gene>
<reference evidence="11" key="2">
    <citation type="submission" date="2021-04" db="EMBL/GenBank/DDBJ databases">
        <title>Genome-wide patterns of bracovirus chromosomal integration into multiple host tissues during parasitism.</title>
        <authorList>
            <person name="Chebbi M.A.C."/>
        </authorList>
    </citation>
    <scope>NUCLEOTIDE SEQUENCE</scope>
    <source>
        <tissue evidence="11">Whole body</tissue>
    </source>
</reference>
<feature type="compositionally biased region" description="Basic and acidic residues" evidence="9">
    <location>
        <begin position="337"/>
        <end position="350"/>
    </location>
</feature>
<dbReference type="InterPro" id="IPR006786">
    <property type="entry name" value="Pinin_SDK_MemA"/>
</dbReference>
<comment type="caution">
    <text evidence="11">The sequence shown here is derived from an EMBL/GenBank/DDBJ whole genome shotgun (WGS) entry which is preliminary data.</text>
</comment>
<feature type="compositionally biased region" description="Acidic residues" evidence="9">
    <location>
        <begin position="386"/>
        <end position="397"/>
    </location>
</feature>